<proteinExistence type="predicted"/>
<dbReference type="InterPro" id="IPR009351">
    <property type="entry name" value="AlkZ-like"/>
</dbReference>
<sequence>MAAARPDLSLPQARRIALAAQGFTDPLPTGEPTRRHLARVVDRTRLIQMDSVNVLARAHYLPMFSRIGAYDDALLDRAAWRPTTRSPRLLVEYWAHEAALVPIDDWPLMGWRMEEYRDGRYRHSREILRRNRSQAHDVLAVIADNGPSMPRDIEAELGITRSAHERGSWWARGEVKHLCEAMFAAGTLSAVRSEHFHRRYDLAERVVGADRVDARVDRRDAHRELVARSAAAHGVGTVADLADYYRLKTADVREVLPDLIDAGEVSLVGVDGWAEPAYLHCDARTPRAVRRSALLSPFDPLVFFRPRTQRLFDFHYRIEIYVPEHKRVHGYYVLPYLMDEELVARVDLKADRAAGTLRVLSAHLEPGADPSAVSDSLACDLGRLAAWRGLDTVDVSGGGDLAKRLTAAVAAQRDA</sequence>
<dbReference type="EMBL" id="AEUD01000015">
    <property type="protein sequence ID" value="EGD54057.1"/>
    <property type="molecule type" value="Genomic_DNA"/>
</dbReference>
<dbReference type="eggNOG" id="COG3214">
    <property type="taxonomic scope" value="Bacteria"/>
</dbReference>
<gene>
    <name evidence="1" type="ORF">SCNU_16339</name>
</gene>
<keyword evidence="2" id="KW-1185">Reference proteome</keyword>
<dbReference type="STRING" id="644548.SCNU_16339"/>
<protein>
    <recommendedName>
        <fullName evidence="3">Winged helix-turn-helix domain-containing protein</fullName>
    </recommendedName>
</protein>
<name>F1YMX2_9ACTN</name>
<evidence type="ECO:0000313" key="2">
    <source>
        <dbReference type="Proteomes" id="UP000035065"/>
    </source>
</evidence>
<organism evidence="1 2">
    <name type="scientific">Gordonia neofelifaecis NRRL B-59395</name>
    <dbReference type="NCBI Taxonomy" id="644548"/>
    <lineage>
        <taxon>Bacteria</taxon>
        <taxon>Bacillati</taxon>
        <taxon>Actinomycetota</taxon>
        <taxon>Actinomycetes</taxon>
        <taxon>Mycobacteriales</taxon>
        <taxon>Gordoniaceae</taxon>
        <taxon>Gordonia</taxon>
    </lineage>
</organism>
<comment type="caution">
    <text evidence="1">The sequence shown here is derived from an EMBL/GenBank/DDBJ whole genome shotgun (WGS) entry which is preliminary data.</text>
</comment>
<evidence type="ECO:0000313" key="1">
    <source>
        <dbReference type="EMBL" id="EGD54057.1"/>
    </source>
</evidence>
<dbReference type="OrthoDB" id="9787207at2"/>
<dbReference type="Pfam" id="PF06224">
    <property type="entry name" value="AlkZ-like"/>
    <property type="match status" value="1"/>
</dbReference>
<evidence type="ECO:0008006" key="3">
    <source>
        <dbReference type="Google" id="ProtNLM"/>
    </source>
</evidence>
<dbReference type="AlphaFoldDB" id="F1YMX2"/>
<dbReference type="PANTHER" id="PTHR30528">
    <property type="entry name" value="CYTOPLASMIC PROTEIN"/>
    <property type="match status" value="1"/>
</dbReference>
<accession>F1YMX2</accession>
<dbReference type="Proteomes" id="UP000035065">
    <property type="component" value="Unassembled WGS sequence"/>
</dbReference>
<dbReference type="RefSeq" id="WP_009680464.1">
    <property type="nucleotide sequence ID" value="NZ_AEUD01000015.1"/>
</dbReference>
<reference evidence="1 2" key="1">
    <citation type="journal article" date="2011" name="J. Bacteriol.">
        <title>Draft Genome Sequence of Gordonia neofelifaecis NRRL B-59395, a Cholesterol-Degrading Actinomycete.</title>
        <authorList>
            <person name="Ge F."/>
            <person name="Li W."/>
            <person name="Chen G."/>
            <person name="Liu Y."/>
            <person name="Zhang G."/>
            <person name="Yong B."/>
            <person name="Wang Q."/>
            <person name="Wang N."/>
            <person name="Huang Z."/>
            <person name="Li W."/>
            <person name="Wang J."/>
            <person name="Wu C."/>
            <person name="Xie Q."/>
            <person name="Liu G."/>
        </authorList>
    </citation>
    <scope>NUCLEOTIDE SEQUENCE [LARGE SCALE GENOMIC DNA]</scope>
    <source>
        <strain evidence="1 2">NRRL B-59395</strain>
    </source>
</reference>
<dbReference type="PANTHER" id="PTHR30528:SF0">
    <property type="entry name" value="CYTOPLASMIC PROTEIN"/>
    <property type="match status" value="1"/>
</dbReference>